<dbReference type="RefSeq" id="WP_161832393.1">
    <property type="nucleotide sequence ID" value="NZ_AP028127.1"/>
</dbReference>
<dbReference type="PROSITE" id="PS51464">
    <property type="entry name" value="SIS"/>
    <property type="match status" value="1"/>
</dbReference>
<dbReference type="Pfam" id="PF01418">
    <property type="entry name" value="HTH_6"/>
    <property type="match status" value="1"/>
</dbReference>
<reference evidence="6" key="1">
    <citation type="journal article" date="2024" name="Int. J. Syst. Evol. Microbiol.">
        <title>Turicibacter faecis sp. nov., isolated from faeces of heart failure mouse model.</title>
        <authorList>
            <person name="Imamura Y."/>
            <person name="Motooka D."/>
            <person name="Nakajima Y."/>
            <person name="Ito S."/>
            <person name="Kitakaze M."/>
            <person name="Iida T."/>
            <person name="Nakamura S."/>
        </authorList>
    </citation>
    <scope>NUCLEOTIDE SEQUENCE</scope>
    <source>
        <strain evidence="6">TC023</strain>
    </source>
</reference>
<organism evidence="6 7">
    <name type="scientific">Turicibacter faecis</name>
    <dbReference type="NCBI Taxonomy" id="2963365"/>
    <lineage>
        <taxon>Bacteria</taxon>
        <taxon>Bacillati</taxon>
        <taxon>Bacillota</taxon>
        <taxon>Erysipelotrichia</taxon>
        <taxon>Erysipelotrichales</taxon>
        <taxon>Turicibacteraceae</taxon>
        <taxon>Turicibacter</taxon>
    </lineage>
</organism>
<dbReference type="Pfam" id="PF01380">
    <property type="entry name" value="SIS"/>
    <property type="match status" value="1"/>
</dbReference>
<evidence type="ECO:0000313" key="6">
    <source>
        <dbReference type="EMBL" id="BEH91818.1"/>
    </source>
</evidence>
<dbReference type="InterPro" id="IPR047640">
    <property type="entry name" value="RpiR-like"/>
</dbReference>
<dbReference type="InterPro" id="IPR000281">
    <property type="entry name" value="HTH_RpiR"/>
</dbReference>
<proteinExistence type="predicted"/>
<evidence type="ECO:0000256" key="3">
    <source>
        <dbReference type="ARBA" id="ARBA00023163"/>
    </source>
</evidence>
<keyword evidence="1" id="KW-0805">Transcription regulation</keyword>
<protein>
    <submittedName>
        <fullName evidence="6">RpiR family transcriptional regulator</fullName>
    </submittedName>
</protein>
<evidence type="ECO:0000259" key="5">
    <source>
        <dbReference type="PROSITE" id="PS51464"/>
    </source>
</evidence>
<dbReference type="SUPFAM" id="SSF53697">
    <property type="entry name" value="SIS domain"/>
    <property type="match status" value="1"/>
</dbReference>
<name>A0ABN6ZLM0_9FIRM</name>
<keyword evidence="7" id="KW-1185">Reference proteome</keyword>
<keyword evidence="2" id="KW-0238">DNA-binding</keyword>
<dbReference type="Gene3D" id="1.10.10.10">
    <property type="entry name" value="Winged helix-like DNA-binding domain superfamily/Winged helix DNA-binding domain"/>
    <property type="match status" value="1"/>
</dbReference>
<evidence type="ECO:0000256" key="1">
    <source>
        <dbReference type="ARBA" id="ARBA00023015"/>
    </source>
</evidence>
<accession>A0ABN6ZLM0</accession>
<keyword evidence="3" id="KW-0804">Transcription</keyword>
<evidence type="ECO:0000313" key="7">
    <source>
        <dbReference type="Proteomes" id="UP001432099"/>
    </source>
</evidence>
<dbReference type="InterPro" id="IPR046348">
    <property type="entry name" value="SIS_dom_sf"/>
</dbReference>
<dbReference type="PANTHER" id="PTHR30514">
    <property type="entry name" value="GLUCOKINASE"/>
    <property type="match status" value="1"/>
</dbReference>
<dbReference type="PROSITE" id="PS51071">
    <property type="entry name" value="HTH_RPIR"/>
    <property type="match status" value="1"/>
</dbReference>
<dbReference type="EMBL" id="AP028127">
    <property type="protein sequence ID" value="BEH91818.1"/>
    <property type="molecule type" value="Genomic_DNA"/>
</dbReference>
<dbReference type="CDD" id="cd05013">
    <property type="entry name" value="SIS_RpiR"/>
    <property type="match status" value="1"/>
</dbReference>
<dbReference type="Gene3D" id="3.40.50.10490">
    <property type="entry name" value="Glucose-6-phosphate isomerase like protein, domain 1"/>
    <property type="match status" value="1"/>
</dbReference>
<dbReference type="Proteomes" id="UP001432099">
    <property type="component" value="Chromosome"/>
</dbReference>
<dbReference type="SUPFAM" id="SSF46689">
    <property type="entry name" value="Homeodomain-like"/>
    <property type="match status" value="1"/>
</dbReference>
<dbReference type="InterPro" id="IPR009057">
    <property type="entry name" value="Homeodomain-like_sf"/>
</dbReference>
<gene>
    <name evidence="6" type="ORF">T23_19200</name>
</gene>
<dbReference type="InterPro" id="IPR001347">
    <property type="entry name" value="SIS_dom"/>
</dbReference>
<dbReference type="InterPro" id="IPR036388">
    <property type="entry name" value="WH-like_DNA-bd_sf"/>
</dbReference>
<sequence>MAILEQLEHPQFKVTKSDGILIDYVRKNKEKFVFKSISEIARESGIAEATVTRFVKKLGFNNFQSFKITFAQELSTSEEKGIVHSNISCDESIFDTASNLLHSTMGVLQKTMDDLDSDVMLKCKNAILDGRRIYIMGIGHSGVIAMDFHYKLIRIGLNTLSVSDGHMMLMLASIMGPQDVIIAISNSGETEELIQTIQLAKEQGVTIISITADGDNTLKRISHINLEYHSTETLFETGSITSKIPQIFMLDLIYTEIIKQTYNESLSRRLKTTDAIIKHRKN</sequence>
<dbReference type="PANTHER" id="PTHR30514:SF1">
    <property type="entry name" value="HTH-TYPE TRANSCRIPTIONAL REGULATOR HEXR-RELATED"/>
    <property type="match status" value="1"/>
</dbReference>
<feature type="domain" description="HTH rpiR-type" evidence="4">
    <location>
        <begin position="1"/>
        <end position="77"/>
    </location>
</feature>
<dbReference type="InterPro" id="IPR035472">
    <property type="entry name" value="RpiR-like_SIS"/>
</dbReference>
<evidence type="ECO:0000259" key="4">
    <source>
        <dbReference type="PROSITE" id="PS51071"/>
    </source>
</evidence>
<feature type="domain" description="SIS" evidence="5">
    <location>
        <begin position="123"/>
        <end position="263"/>
    </location>
</feature>
<evidence type="ECO:0000256" key="2">
    <source>
        <dbReference type="ARBA" id="ARBA00023125"/>
    </source>
</evidence>